<sequence length="115" mass="12717">MIDMVVRRPGHRDEGSGPGEACFEEAGSRESDFEPADLFESYSLEATSKEADYGEAESRESGKAVTPGEEAEMGGDDVWNKEERSLERKLEPQPYIENDGNATGLKNGTLDEWLK</sequence>
<dbReference type="Proteomes" id="UP001590951">
    <property type="component" value="Unassembled WGS sequence"/>
</dbReference>
<dbReference type="EMBL" id="JBHFEH010000008">
    <property type="protein sequence ID" value="KAL2056473.1"/>
    <property type="molecule type" value="Genomic_DNA"/>
</dbReference>
<organism evidence="2 3">
    <name type="scientific">Lepraria finkii</name>
    <dbReference type="NCBI Taxonomy" id="1340010"/>
    <lineage>
        <taxon>Eukaryota</taxon>
        <taxon>Fungi</taxon>
        <taxon>Dikarya</taxon>
        <taxon>Ascomycota</taxon>
        <taxon>Pezizomycotina</taxon>
        <taxon>Lecanoromycetes</taxon>
        <taxon>OSLEUM clade</taxon>
        <taxon>Lecanoromycetidae</taxon>
        <taxon>Lecanorales</taxon>
        <taxon>Lecanorineae</taxon>
        <taxon>Stereocaulaceae</taxon>
        <taxon>Lepraria</taxon>
    </lineage>
</organism>
<gene>
    <name evidence="2" type="ORF">ABVK25_003497</name>
</gene>
<proteinExistence type="predicted"/>
<accession>A0ABR4BF42</accession>
<evidence type="ECO:0000313" key="3">
    <source>
        <dbReference type="Proteomes" id="UP001590951"/>
    </source>
</evidence>
<name>A0ABR4BF42_9LECA</name>
<feature type="compositionally biased region" description="Basic and acidic residues" evidence="1">
    <location>
        <begin position="47"/>
        <end position="62"/>
    </location>
</feature>
<feature type="region of interest" description="Disordered" evidence="1">
    <location>
        <begin position="1"/>
        <end position="115"/>
    </location>
</feature>
<reference evidence="2 3" key="1">
    <citation type="submission" date="2024-09" db="EMBL/GenBank/DDBJ databases">
        <title>Rethinking Asexuality: The Enigmatic Case of Functional Sexual Genes in Lepraria (Stereocaulaceae).</title>
        <authorList>
            <person name="Doellman M."/>
            <person name="Sun Y."/>
            <person name="Barcenas-Pena A."/>
            <person name="Lumbsch H.T."/>
            <person name="Grewe F."/>
        </authorList>
    </citation>
    <scope>NUCLEOTIDE SEQUENCE [LARGE SCALE GENOMIC DNA]</scope>
    <source>
        <strain evidence="2 3">Grewe 0041</strain>
    </source>
</reference>
<protein>
    <submittedName>
        <fullName evidence="2">Uncharacterized protein</fullName>
    </submittedName>
</protein>
<evidence type="ECO:0000256" key="1">
    <source>
        <dbReference type="SAM" id="MobiDB-lite"/>
    </source>
</evidence>
<feature type="compositionally biased region" description="Basic and acidic residues" evidence="1">
    <location>
        <begin position="78"/>
        <end position="91"/>
    </location>
</feature>
<comment type="caution">
    <text evidence="2">The sequence shown here is derived from an EMBL/GenBank/DDBJ whole genome shotgun (WGS) entry which is preliminary data.</text>
</comment>
<keyword evidence="3" id="KW-1185">Reference proteome</keyword>
<evidence type="ECO:0000313" key="2">
    <source>
        <dbReference type="EMBL" id="KAL2056473.1"/>
    </source>
</evidence>